<organism evidence="2 3">
    <name type="scientific">Izhakiella australiensis</name>
    <dbReference type="NCBI Taxonomy" id="1926881"/>
    <lineage>
        <taxon>Bacteria</taxon>
        <taxon>Pseudomonadati</taxon>
        <taxon>Pseudomonadota</taxon>
        <taxon>Gammaproteobacteria</taxon>
        <taxon>Enterobacterales</taxon>
        <taxon>Erwiniaceae</taxon>
        <taxon>Izhakiella</taxon>
    </lineage>
</organism>
<protein>
    <recommendedName>
        <fullName evidence="1">YjiS-like domain-containing protein</fullName>
    </recommendedName>
</protein>
<dbReference type="OrthoDB" id="6505244at2"/>
<keyword evidence="3" id="KW-1185">Reference proteome</keyword>
<dbReference type="EMBL" id="MRUL01000030">
    <property type="protein sequence ID" value="OON35538.1"/>
    <property type="molecule type" value="Genomic_DNA"/>
</dbReference>
<feature type="domain" description="YjiS-like" evidence="1">
    <location>
        <begin position="23"/>
        <end position="56"/>
    </location>
</feature>
<dbReference type="RefSeq" id="WP_139356404.1">
    <property type="nucleotide sequence ID" value="NZ_MRUL01000030.1"/>
</dbReference>
<reference evidence="2 3" key="1">
    <citation type="submission" date="2016-12" db="EMBL/GenBank/DDBJ databases">
        <title>Izhakiella australiana sp. nov. of genus Izhakiella isolated from Australian desert.</title>
        <authorList>
            <person name="Ji M."/>
        </authorList>
    </citation>
    <scope>NUCLEOTIDE SEQUENCE [LARGE SCALE GENOMIC DNA]</scope>
    <source>
        <strain evidence="2 3">D4N98</strain>
    </source>
</reference>
<evidence type="ECO:0000313" key="2">
    <source>
        <dbReference type="EMBL" id="OON35538.1"/>
    </source>
</evidence>
<sequence length="59" mass="7434">MTIHTVTHTVVQQARPRRRLGSWLYRFYLRRQTRRILERLNDDQLKDIGLRRTDIRRDW</sequence>
<evidence type="ECO:0000313" key="3">
    <source>
        <dbReference type="Proteomes" id="UP000190667"/>
    </source>
</evidence>
<dbReference type="Proteomes" id="UP000190667">
    <property type="component" value="Unassembled WGS sequence"/>
</dbReference>
<name>A0A1S8Y9T1_9GAMM</name>
<dbReference type="AlphaFoldDB" id="A0A1S8Y9T1"/>
<accession>A0A1S8Y9T1</accession>
<proteinExistence type="predicted"/>
<dbReference type="InterPro" id="IPR009506">
    <property type="entry name" value="YjiS-like"/>
</dbReference>
<gene>
    <name evidence="2" type="ORF">BTJ39_22730</name>
</gene>
<comment type="caution">
    <text evidence="2">The sequence shown here is derived from an EMBL/GenBank/DDBJ whole genome shotgun (WGS) entry which is preliminary data.</text>
</comment>
<evidence type="ECO:0000259" key="1">
    <source>
        <dbReference type="Pfam" id="PF06568"/>
    </source>
</evidence>
<dbReference type="Pfam" id="PF06568">
    <property type="entry name" value="YjiS-like"/>
    <property type="match status" value="1"/>
</dbReference>